<reference evidence="1 2" key="1">
    <citation type="journal article" date="2021" name="Nat. Commun.">
        <title>Incipient diploidization of the medicinal plant Perilla within 10,000 years.</title>
        <authorList>
            <person name="Zhang Y."/>
            <person name="Shen Q."/>
            <person name="Leng L."/>
            <person name="Zhang D."/>
            <person name="Chen S."/>
            <person name="Shi Y."/>
            <person name="Ning Z."/>
            <person name="Chen S."/>
        </authorList>
    </citation>
    <scope>NUCLEOTIDE SEQUENCE [LARGE SCALE GENOMIC DNA]</scope>
    <source>
        <strain evidence="2">cv. PC099</strain>
    </source>
</reference>
<dbReference type="PANTHER" id="PTHR31197:SF21">
    <property type="entry name" value="C2H2-TYPE DOMAIN-CONTAINING PROTEIN"/>
    <property type="match status" value="1"/>
</dbReference>
<accession>A0AAD4JLH5</accession>
<evidence type="ECO:0000313" key="1">
    <source>
        <dbReference type="EMBL" id="KAH6836083.1"/>
    </source>
</evidence>
<comment type="caution">
    <text evidence="1">The sequence shown here is derived from an EMBL/GenBank/DDBJ whole genome shotgun (WGS) entry which is preliminary data.</text>
</comment>
<sequence length="320" mass="36221">MAKSKKLQSETGSGCQGASLHKLSSRCKKVCGDVHHEKLQLRALETKEWDNAVCSVCLEFPHNAVLLLCSSYENGCRPYMCATSNRYSNCLEQYSKAYTKVTSNLNTQSVANMDPSEESVCPNAKSGSSELLCPLCRGQVKGWTVVEPARRYLNAKKRACTQENCSFLGTYKEIKKHAKLEHPKACPRDVDPSLAEKWKKLERERDLSDVFSTIRANMPGALVLGDYVIEGNYGISDDYDDDDRFFDNAFFRFPAHGGGWSDSPFSLEGDYDPLDDEYFRRIRVRATLASRSAGRNISRIARPHARFLFARQGRRSRERR</sequence>
<evidence type="ECO:0000313" key="2">
    <source>
        <dbReference type="Proteomes" id="UP001190926"/>
    </source>
</evidence>
<organism evidence="1 2">
    <name type="scientific">Perilla frutescens var. hirtella</name>
    <name type="common">Perilla citriodora</name>
    <name type="synonym">Perilla setoyensis</name>
    <dbReference type="NCBI Taxonomy" id="608512"/>
    <lineage>
        <taxon>Eukaryota</taxon>
        <taxon>Viridiplantae</taxon>
        <taxon>Streptophyta</taxon>
        <taxon>Embryophyta</taxon>
        <taxon>Tracheophyta</taxon>
        <taxon>Spermatophyta</taxon>
        <taxon>Magnoliopsida</taxon>
        <taxon>eudicotyledons</taxon>
        <taxon>Gunneridae</taxon>
        <taxon>Pentapetalae</taxon>
        <taxon>asterids</taxon>
        <taxon>lamiids</taxon>
        <taxon>Lamiales</taxon>
        <taxon>Lamiaceae</taxon>
        <taxon>Nepetoideae</taxon>
        <taxon>Elsholtzieae</taxon>
        <taxon>Perilla</taxon>
    </lineage>
</organism>
<dbReference type="Proteomes" id="UP001190926">
    <property type="component" value="Unassembled WGS sequence"/>
</dbReference>
<gene>
    <name evidence="1" type="ORF">C2S53_012051</name>
</gene>
<dbReference type="Pfam" id="PF07800">
    <property type="entry name" value="DUF1644"/>
    <property type="match status" value="1"/>
</dbReference>
<dbReference type="InterPro" id="IPR012866">
    <property type="entry name" value="DUF1644"/>
</dbReference>
<name>A0AAD4JLH5_PERFH</name>
<dbReference type="EMBL" id="SDAM02000027">
    <property type="protein sequence ID" value="KAH6836083.1"/>
    <property type="molecule type" value="Genomic_DNA"/>
</dbReference>
<proteinExistence type="predicted"/>
<protein>
    <submittedName>
        <fullName evidence="1">Zinc finger/BTB domain protein</fullName>
    </submittedName>
</protein>
<dbReference type="PANTHER" id="PTHR31197">
    <property type="entry name" value="OS01G0612600 PROTEIN"/>
    <property type="match status" value="1"/>
</dbReference>
<keyword evidence="2" id="KW-1185">Reference proteome</keyword>
<dbReference type="AlphaFoldDB" id="A0AAD4JLH5"/>